<evidence type="ECO:0000256" key="18">
    <source>
        <dbReference type="RuleBase" id="RU365096"/>
    </source>
</evidence>
<comment type="catalytic activity">
    <reaction evidence="1 18">
        <text>Hydrolyzes free adenine bases from 7,8-dihydro-8-oxoguanine:adenine mismatched double-stranded DNA, leaving an apurinic site.</text>
        <dbReference type="EC" id="3.2.2.31"/>
    </reaction>
</comment>
<dbReference type="Pfam" id="PF00730">
    <property type="entry name" value="HhH-GPD"/>
    <property type="match status" value="1"/>
</dbReference>
<evidence type="ECO:0000313" key="21">
    <source>
        <dbReference type="EMBL" id="AAI21893.1"/>
    </source>
</evidence>
<keyword evidence="16 18" id="KW-0326">Glycosidase</keyword>
<dbReference type="OrthoDB" id="10248838at2759"/>
<dbReference type="AlphaFoldDB" id="Q0P4V1"/>
<evidence type="ECO:0000256" key="8">
    <source>
        <dbReference type="ARBA" id="ARBA00022723"/>
    </source>
</evidence>
<keyword evidence="9 18" id="KW-0227">DNA damage</keyword>
<dbReference type="InterPro" id="IPR015797">
    <property type="entry name" value="NUDIX_hydrolase-like_dom_sf"/>
</dbReference>
<dbReference type="SUPFAM" id="SSF48150">
    <property type="entry name" value="DNA-glycosylase"/>
    <property type="match status" value="1"/>
</dbReference>
<keyword evidence="7" id="KW-0004">4Fe-4S</keyword>
<keyword evidence="12" id="KW-0411">Iron-sulfur</keyword>
<evidence type="ECO:0000256" key="10">
    <source>
        <dbReference type="ARBA" id="ARBA00022801"/>
    </source>
</evidence>
<dbReference type="CDD" id="cd00056">
    <property type="entry name" value="ENDO3c"/>
    <property type="match status" value="1"/>
</dbReference>
<dbReference type="GO" id="GO:0034039">
    <property type="term" value="F:8-oxo-7,8-dihydroguanine DNA N-glycosylase activity"/>
    <property type="evidence" value="ECO:0000318"/>
    <property type="project" value="GO_Central"/>
</dbReference>
<reference evidence="23" key="1">
    <citation type="journal article" date="2002" name="Dev. Dyn.">
        <title>Genetic and genomic tools for Xenopus research: The NIH Xenopus initiative.</title>
        <authorList>
            <person name="Klein S.L."/>
            <person name="Strausberg R.L."/>
            <person name="Wagner L."/>
            <person name="Pontius J."/>
            <person name="Clifton S.W."/>
            <person name="Richardson P."/>
        </authorList>
    </citation>
    <scope>NUCLEOTIDE SEQUENCE</scope>
</reference>
<evidence type="ECO:0000256" key="12">
    <source>
        <dbReference type="ARBA" id="ARBA00023014"/>
    </source>
</evidence>
<dbReference type="InterPro" id="IPR004035">
    <property type="entry name" value="Endouclease-III_FeS-bd_BS"/>
</dbReference>
<sequence length="520" mass="57849">MPPPRTKTSLGRSAAASGKRKSPKQAFPKREEHVLQSSIYHSFTSQETEIIRDKLLAWYDKSKRDLPWRTMACTEPDLDRKAYAVWVSEVMLQQTQVATVIDYYNKWMKVWPTMEDLARSSLEEVNEMWSGLGYYSRGRRLQEGAKKVVLELGGSMPRSADELQKLLPGVGRYTAGAIASISYGQVTGVVDGNVIRVLSRLRCIGADSSTLAVSDKLWNLANALVDPDRPGDFNQGMMELGATVCTPKKPLCTACPLQGQCKAYLKVIAEKESAVKTLIKKQASPIAKDVGDIEDCDLGPGLCALCVPTSDPWDSSLGVANFPRKSAKKPSRMEQTAICVWEKCGDHGELEYLIVQRPSSGLLAGLWEFPSILLDEKFTEQNRQHSLLGLLQDLSGHAVPLQKLQYKGEVVHIFSHIHQTYVVYFLSLNTTENCSVKTEETERPLTRWVTKKEFLNSAVPTAMKKIMKLCESHGSSCTAVNTSKKRKGDLAKVQLPSGRIKTEKGKQQSIQSFFKLATEK</sequence>
<evidence type="ECO:0000256" key="5">
    <source>
        <dbReference type="ARBA" id="ARBA00012045"/>
    </source>
</evidence>
<dbReference type="GO" id="GO:0005634">
    <property type="term" value="C:nucleus"/>
    <property type="evidence" value="ECO:0000318"/>
    <property type="project" value="GO_Central"/>
</dbReference>
<dbReference type="RefSeq" id="NP_001072831.1">
    <property type="nucleotide sequence ID" value="NM_001079363.1"/>
</dbReference>
<dbReference type="GO" id="GO:0006298">
    <property type="term" value="P:mismatch repair"/>
    <property type="evidence" value="ECO:0000318"/>
    <property type="project" value="GO_Central"/>
</dbReference>
<evidence type="ECO:0000313" key="23">
    <source>
        <dbReference type="RefSeq" id="NP_001072831.1"/>
    </source>
</evidence>
<dbReference type="GO" id="GO:0000701">
    <property type="term" value="F:purine-specific mismatch base pair DNA N-glycosylase activity"/>
    <property type="evidence" value="ECO:0000318"/>
    <property type="project" value="GO_Central"/>
</dbReference>
<dbReference type="GO" id="GO:0006284">
    <property type="term" value="P:base-excision repair"/>
    <property type="evidence" value="ECO:0000318"/>
    <property type="project" value="GO_Central"/>
</dbReference>
<dbReference type="Pfam" id="PF00633">
    <property type="entry name" value="HHH"/>
    <property type="match status" value="1"/>
</dbReference>
<protein>
    <recommendedName>
        <fullName evidence="6 18">Adenine DNA glycosylase</fullName>
        <ecNumber evidence="5 18">3.2.2.31</ecNumber>
    </recommendedName>
</protein>
<accession>Q0P4V1</accession>
<dbReference type="InterPro" id="IPR003651">
    <property type="entry name" value="Endonuclease3_FeS-loop_motif"/>
</dbReference>
<evidence type="ECO:0000256" key="13">
    <source>
        <dbReference type="ARBA" id="ARBA00023128"/>
    </source>
</evidence>
<dbReference type="PROSITE" id="PS00764">
    <property type="entry name" value="ENDONUCLEASE_III_1"/>
    <property type="match status" value="1"/>
</dbReference>
<comment type="subcellular location">
    <subcellularLocation>
        <location evidence="3">Mitochondrion</location>
    </subcellularLocation>
    <subcellularLocation>
        <location evidence="2">Nucleus</location>
    </subcellularLocation>
</comment>
<organism evidence="21">
    <name type="scientific">Xenopus tropicalis</name>
    <name type="common">Western clawed frog</name>
    <name type="synonym">Silurana tropicalis</name>
    <dbReference type="NCBI Taxonomy" id="8364"/>
    <lineage>
        <taxon>Eukaryota</taxon>
        <taxon>Metazoa</taxon>
        <taxon>Chordata</taxon>
        <taxon>Craniata</taxon>
        <taxon>Vertebrata</taxon>
        <taxon>Euteleostomi</taxon>
        <taxon>Amphibia</taxon>
        <taxon>Batrachia</taxon>
        <taxon>Anura</taxon>
        <taxon>Pipoidea</taxon>
        <taxon>Pipidae</taxon>
        <taxon>Xenopodinae</taxon>
        <taxon>Xenopus</taxon>
        <taxon>Silurana</taxon>
    </lineage>
</organism>
<evidence type="ECO:0000313" key="22">
    <source>
        <dbReference type="Proteomes" id="UP000008143"/>
    </source>
</evidence>
<evidence type="ECO:0000256" key="7">
    <source>
        <dbReference type="ARBA" id="ARBA00022485"/>
    </source>
</evidence>
<dbReference type="GO" id="GO:0032357">
    <property type="term" value="F:oxidized purine DNA binding"/>
    <property type="evidence" value="ECO:0000318"/>
    <property type="project" value="GO_Central"/>
</dbReference>
<dbReference type="GO" id="GO:0051539">
    <property type="term" value="F:4 iron, 4 sulfur cluster binding"/>
    <property type="evidence" value="ECO:0007669"/>
    <property type="project" value="UniProtKB-UniRule"/>
</dbReference>
<dbReference type="Xenbase" id="XB-GENE-998137">
    <property type="gene designation" value="mutyh"/>
</dbReference>
<dbReference type="Gene3D" id="1.10.1670.10">
    <property type="entry name" value="Helix-hairpin-Helix base-excision DNA repair enzymes (C-terminal)"/>
    <property type="match status" value="1"/>
</dbReference>
<evidence type="ECO:0000256" key="6">
    <source>
        <dbReference type="ARBA" id="ARBA00022023"/>
    </source>
</evidence>
<dbReference type="Pfam" id="PF14815">
    <property type="entry name" value="NUDIX_4"/>
    <property type="match status" value="1"/>
</dbReference>
<proteinExistence type="evidence at transcript level"/>
<evidence type="ECO:0000256" key="19">
    <source>
        <dbReference type="SAM" id="MobiDB-lite"/>
    </source>
</evidence>
<dbReference type="Reactome" id="R-XTR-110331">
    <property type="pathway name" value="Cleavage of the damaged purine"/>
</dbReference>
<dbReference type="CTD" id="4595"/>
<evidence type="ECO:0000256" key="3">
    <source>
        <dbReference type="ARBA" id="ARBA00004173"/>
    </source>
</evidence>
<dbReference type="InterPro" id="IPR000445">
    <property type="entry name" value="HhH_motif"/>
</dbReference>
<dbReference type="FunFam" id="3.90.79.10:FF:000026">
    <property type="entry name" value="Adenine DNA glycosylase"/>
    <property type="match status" value="1"/>
</dbReference>
<dbReference type="Reactome" id="R-XTR-110357">
    <property type="pathway name" value="Displacement of DNA glycosylase by APEX1"/>
</dbReference>
<evidence type="ECO:0000256" key="9">
    <source>
        <dbReference type="ARBA" id="ARBA00022763"/>
    </source>
</evidence>
<evidence type="ECO:0000256" key="14">
    <source>
        <dbReference type="ARBA" id="ARBA00023204"/>
    </source>
</evidence>
<dbReference type="SMART" id="SM00525">
    <property type="entry name" value="FES"/>
    <property type="match status" value="1"/>
</dbReference>
<dbReference type="EC" id="3.2.2.31" evidence="5 18"/>
<dbReference type="PROSITE" id="PS01155">
    <property type="entry name" value="ENDONUCLEASE_III_2"/>
    <property type="match status" value="1"/>
</dbReference>
<dbReference type="PANTHER" id="PTHR42944">
    <property type="entry name" value="ADENINE DNA GLYCOSYLASE"/>
    <property type="match status" value="1"/>
</dbReference>
<dbReference type="FunFam" id="1.10.340.30:FF:000002">
    <property type="entry name" value="Adenine DNA glycosylase"/>
    <property type="match status" value="1"/>
</dbReference>
<dbReference type="SMART" id="SM00478">
    <property type="entry name" value="ENDO3c"/>
    <property type="match status" value="1"/>
</dbReference>
<dbReference type="InterPro" id="IPR044298">
    <property type="entry name" value="MIG/MutY"/>
</dbReference>
<comment type="cofactor">
    <cofactor evidence="18">
        <name>[4Fe-4S] cluster</name>
        <dbReference type="ChEBI" id="CHEBI:49883"/>
    </cofactor>
    <text evidence="18">Binds 1 [4Fe-4S] cluster.</text>
</comment>
<keyword evidence="15" id="KW-0539">Nucleus</keyword>
<dbReference type="GeneID" id="780292"/>
<dbReference type="Gene3D" id="3.90.79.10">
    <property type="entry name" value="Nucleoside Triphosphate Pyrophosphohydrolase"/>
    <property type="match status" value="1"/>
</dbReference>
<keyword evidence="13" id="KW-0496">Mitochondrion</keyword>
<reference evidence="23" key="3">
    <citation type="submission" date="2025-04" db="UniProtKB">
        <authorList>
            <consortium name="RefSeq"/>
        </authorList>
    </citation>
    <scope>IDENTIFICATION</scope>
</reference>
<keyword evidence="22" id="KW-1185">Reference proteome</keyword>
<dbReference type="Gene3D" id="1.10.340.30">
    <property type="entry name" value="Hypothetical protein, domain 2"/>
    <property type="match status" value="1"/>
</dbReference>
<dbReference type="EMBL" id="BC121892">
    <property type="protein sequence ID" value="AAI21893.1"/>
    <property type="molecule type" value="mRNA"/>
</dbReference>
<dbReference type="DNASU" id="780292"/>
<evidence type="ECO:0000256" key="1">
    <source>
        <dbReference type="ARBA" id="ARBA00000843"/>
    </source>
</evidence>
<evidence type="ECO:0000259" key="20">
    <source>
        <dbReference type="SMART" id="SM00478"/>
    </source>
</evidence>
<dbReference type="KEGG" id="xtr:780292"/>
<dbReference type="Proteomes" id="UP000008143">
    <property type="component" value="Chromosome 4"/>
</dbReference>
<keyword evidence="10" id="KW-0378">Hydrolase</keyword>
<dbReference type="InterPro" id="IPR004036">
    <property type="entry name" value="Endonuclease-III-like_CS2"/>
</dbReference>
<dbReference type="PANTHER" id="PTHR42944:SF1">
    <property type="entry name" value="ADENINE DNA GLYCOSYLASE"/>
    <property type="match status" value="1"/>
</dbReference>
<dbReference type="InterPro" id="IPR023170">
    <property type="entry name" value="HhH_base_excis_C"/>
</dbReference>
<comment type="function">
    <text evidence="18">Adenine glycosylase active on G-A mispairs.</text>
</comment>
<dbReference type="GO" id="GO:0046872">
    <property type="term" value="F:metal ion binding"/>
    <property type="evidence" value="ECO:0007669"/>
    <property type="project" value="UniProtKB-UniRule"/>
</dbReference>
<name>Q0P4V1_XENTR</name>
<dbReference type="AGR" id="Xenbase:XB-GENE-998137"/>
<keyword evidence="8" id="KW-0479">Metal-binding</keyword>
<dbReference type="SUPFAM" id="SSF55811">
    <property type="entry name" value="Nudix"/>
    <property type="match status" value="1"/>
</dbReference>
<dbReference type="OMA" id="CRPGDFN"/>
<evidence type="ECO:0000256" key="11">
    <source>
        <dbReference type="ARBA" id="ARBA00023004"/>
    </source>
</evidence>
<evidence type="ECO:0000256" key="17">
    <source>
        <dbReference type="ARBA" id="ARBA00058024"/>
    </source>
</evidence>
<feature type="region of interest" description="Disordered" evidence="19">
    <location>
        <begin position="1"/>
        <end position="29"/>
    </location>
</feature>
<feature type="compositionally biased region" description="Polar residues" evidence="19">
    <location>
        <begin position="1"/>
        <end position="11"/>
    </location>
</feature>
<dbReference type="InterPro" id="IPR011257">
    <property type="entry name" value="DNA_glycosylase"/>
</dbReference>
<reference evidence="21" key="2">
    <citation type="submission" date="2006-08" db="EMBL/GenBank/DDBJ databases">
        <authorList>
            <consortium name="NIH - Xenopus Gene Collection (XGC) project"/>
        </authorList>
    </citation>
    <scope>NUCLEOTIDE SEQUENCE [LARGE SCALE MRNA]</scope>
    <source>
        <tissue evidence="21">Testes</tissue>
    </source>
</reference>
<dbReference type="GO" id="GO:0005739">
    <property type="term" value="C:mitochondrion"/>
    <property type="evidence" value="ECO:0007669"/>
    <property type="project" value="UniProtKB-SubCell"/>
</dbReference>
<dbReference type="GO" id="GO:0035485">
    <property type="term" value="F:adenine/guanine mispair binding"/>
    <property type="evidence" value="ECO:0000318"/>
    <property type="project" value="GO_Central"/>
</dbReference>
<evidence type="ECO:0000256" key="16">
    <source>
        <dbReference type="ARBA" id="ARBA00023295"/>
    </source>
</evidence>
<dbReference type="InterPro" id="IPR003265">
    <property type="entry name" value="HhH-GPD_domain"/>
</dbReference>
<evidence type="ECO:0000313" key="24">
    <source>
        <dbReference type="Xenbase" id="XB-GENE-998137"/>
    </source>
</evidence>
<dbReference type="FunFam" id="1.10.1670.10:FF:000002">
    <property type="entry name" value="Adenine DNA glycosylase"/>
    <property type="match status" value="1"/>
</dbReference>
<evidence type="ECO:0000256" key="2">
    <source>
        <dbReference type="ARBA" id="ARBA00004123"/>
    </source>
</evidence>
<keyword evidence="14" id="KW-0234">DNA repair</keyword>
<keyword evidence="11 18" id="KW-0408">Iron</keyword>
<comment type="function">
    <text evidence="17">Involved in oxidative DNA damage repair. Initiates repair of A*oxoG to C*G by removing the inappropriately paired adenine base from the DNA backbone. Possesses both adenine and 2-OH-A DNA glycosylase activities.</text>
</comment>
<evidence type="ECO:0000256" key="15">
    <source>
        <dbReference type="ARBA" id="ARBA00023242"/>
    </source>
</evidence>
<gene>
    <name evidence="23 24" type="primary">mutyh</name>
    <name evidence="21" type="synonym">MGC145569</name>
</gene>
<dbReference type="CDD" id="cd03431">
    <property type="entry name" value="NUDIX_DNA_Glycosylase_C-MutY"/>
    <property type="match status" value="1"/>
</dbReference>
<dbReference type="InterPro" id="IPR029119">
    <property type="entry name" value="MutY_C"/>
</dbReference>
<comment type="similarity">
    <text evidence="4 18">Belongs to the Nth/MutY family.</text>
</comment>
<evidence type="ECO:0000256" key="4">
    <source>
        <dbReference type="ARBA" id="ARBA00008343"/>
    </source>
</evidence>
<feature type="domain" description="HhH-GPD" evidence="20">
    <location>
        <begin position="91"/>
        <end position="243"/>
    </location>
</feature>